<dbReference type="Pfam" id="PF01746">
    <property type="entry name" value="tRNA_m1G_MT"/>
    <property type="match status" value="1"/>
</dbReference>
<dbReference type="HAMAP" id="MF_00605">
    <property type="entry name" value="TrmD"/>
    <property type="match status" value="1"/>
</dbReference>
<dbReference type="InterPro" id="IPR002649">
    <property type="entry name" value="tRNA_m1G_MeTrfase_TrmD"/>
</dbReference>
<name>A0A4R7PCX3_9GAMM</name>
<dbReference type="EMBL" id="SOBT01000008">
    <property type="protein sequence ID" value="TDU31100.1"/>
    <property type="molecule type" value="Genomic_DNA"/>
</dbReference>
<sequence length="250" mass="27627">MMKIEVVTLFPELVDVVKRHGMPRVAVEQKALELSCTNPRDFAQNRWRKVDERPFGGGPGMVMQAEPLALAIENAKANLGPATKVVMMSPQGERMDQSWFERLGKEAGLVVLCGRYEGVDERLVSSVVDVELSLGDFVLSGGELAAMVMIDGIARLLPGVLGHAESAGQDSFSNGLLDHPHYSRPVDWRGEAVPDILMSGDHAKQARWRLKQALGRTWLRRPDLLDKLELDAEQQTLLREYVSEQKAGGS</sequence>
<dbReference type="GO" id="GO:0002939">
    <property type="term" value="P:tRNA N1-guanine methylation"/>
    <property type="evidence" value="ECO:0007669"/>
    <property type="project" value="TreeGrafter"/>
</dbReference>
<evidence type="ECO:0000256" key="10">
    <source>
        <dbReference type="ARBA" id="ARBA00022691"/>
    </source>
</evidence>
<dbReference type="Gene3D" id="3.40.1280.10">
    <property type="match status" value="1"/>
</dbReference>
<evidence type="ECO:0000256" key="13">
    <source>
        <dbReference type="ARBA" id="ARBA00033392"/>
    </source>
</evidence>
<dbReference type="Gene3D" id="1.10.1270.20">
    <property type="entry name" value="tRNA(m1g37)methyltransferase, domain 2"/>
    <property type="match status" value="1"/>
</dbReference>
<keyword evidence="11 15" id="KW-0819">tRNA processing</keyword>
<evidence type="ECO:0000313" key="20">
    <source>
        <dbReference type="Proteomes" id="UP000295341"/>
    </source>
</evidence>
<dbReference type="CDD" id="cd18080">
    <property type="entry name" value="TrmD-like"/>
    <property type="match status" value="1"/>
</dbReference>
<reference evidence="19 20" key="1">
    <citation type="submission" date="2019-03" db="EMBL/GenBank/DDBJ databases">
        <title>Genomic Encyclopedia of Type Strains, Phase IV (KMG-IV): sequencing the most valuable type-strain genomes for metagenomic binning, comparative biology and taxonomic classification.</title>
        <authorList>
            <person name="Goeker M."/>
        </authorList>
    </citation>
    <scope>NUCLEOTIDE SEQUENCE [LARGE SCALE GENOMIC DNA]</scope>
    <source>
        <strain evidence="19 20">DSM 26377</strain>
    </source>
</reference>
<evidence type="ECO:0000256" key="16">
    <source>
        <dbReference type="PIRSR" id="PIRSR000386-1"/>
    </source>
</evidence>
<protein>
    <recommendedName>
        <fullName evidence="6 15">tRNA (guanine-N(1)-)-methyltransferase</fullName>
        <ecNumber evidence="5 15">2.1.1.228</ecNumber>
    </recommendedName>
    <alternativeName>
        <fullName evidence="12 15">M1G-methyltransferase</fullName>
    </alternativeName>
    <alternativeName>
        <fullName evidence="13 15">tRNA [GM37] methyltransferase</fullName>
    </alternativeName>
</protein>
<dbReference type="InterPro" id="IPR029028">
    <property type="entry name" value="Alpha/beta_knot_MTases"/>
</dbReference>
<dbReference type="NCBIfam" id="TIGR00088">
    <property type="entry name" value="trmD"/>
    <property type="match status" value="1"/>
</dbReference>
<evidence type="ECO:0000256" key="9">
    <source>
        <dbReference type="ARBA" id="ARBA00022679"/>
    </source>
</evidence>
<dbReference type="RefSeq" id="WP_246051486.1">
    <property type="nucleotide sequence ID" value="NZ_MWIN01000022.1"/>
</dbReference>
<feature type="binding site" evidence="15 16">
    <location>
        <position position="114"/>
    </location>
    <ligand>
        <name>S-adenosyl-L-methionine</name>
        <dbReference type="ChEBI" id="CHEBI:59789"/>
    </ligand>
</feature>
<dbReference type="FunFam" id="3.40.1280.10:FF:000001">
    <property type="entry name" value="tRNA (guanine-N(1)-)-methyltransferase"/>
    <property type="match status" value="1"/>
</dbReference>
<evidence type="ECO:0000256" key="1">
    <source>
        <dbReference type="ARBA" id="ARBA00002634"/>
    </source>
</evidence>
<dbReference type="PIRSF" id="PIRSF000386">
    <property type="entry name" value="tRNA_mtase"/>
    <property type="match status" value="1"/>
</dbReference>
<comment type="subunit">
    <text evidence="4 15 17">Homodimer.</text>
</comment>
<evidence type="ECO:0000256" key="11">
    <source>
        <dbReference type="ARBA" id="ARBA00022694"/>
    </source>
</evidence>
<dbReference type="AlphaFoldDB" id="A0A4R7PCX3"/>
<gene>
    <name evidence="15" type="primary">trmD</name>
    <name evidence="19" type="ORF">DFR24_0459</name>
</gene>
<dbReference type="InterPro" id="IPR023148">
    <property type="entry name" value="tRNA_m1G_MeTrfase_C_sf"/>
</dbReference>
<evidence type="ECO:0000256" key="6">
    <source>
        <dbReference type="ARBA" id="ARBA00014679"/>
    </source>
</evidence>
<keyword evidence="20" id="KW-1185">Reference proteome</keyword>
<comment type="similarity">
    <text evidence="3 15 17">Belongs to the RNA methyltransferase TrmD family.</text>
</comment>
<organism evidence="19 20">
    <name type="scientific">Panacagrimonas perspica</name>
    <dbReference type="NCBI Taxonomy" id="381431"/>
    <lineage>
        <taxon>Bacteria</taxon>
        <taxon>Pseudomonadati</taxon>
        <taxon>Pseudomonadota</taxon>
        <taxon>Gammaproteobacteria</taxon>
        <taxon>Nevskiales</taxon>
        <taxon>Nevskiaceae</taxon>
        <taxon>Panacagrimonas</taxon>
    </lineage>
</organism>
<comment type="caution">
    <text evidence="19">The sequence shown here is derived from an EMBL/GenBank/DDBJ whole genome shotgun (WGS) entry which is preliminary data.</text>
</comment>
<dbReference type="PANTHER" id="PTHR46417:SF1">
    <property type="entry name" value="TRNA (GUANINE-N(1)-)-METHYLTRANSFERASE"/>
    <property type="match status" value="1"/>
</dbReference>
<keyword evidence="8 15" id="KW-0489">Methyltransferase</keyword>
<dbReference type="SUPFAM" id="SSF75217">
    <property type="entry name" value="alpha/beta knot"/>
    <property type="match status" value="1"/>
</dbReference>
<dbReference type="GO" id="GO:0005829">
    <property type="term" value="C:cytosol"/>
    <property type="evidence" value="ECO:0007669"/>
    <property type="project" value="TreeGrafter"/>
</dbReference>
<comment type="function">
    <text evidence="1 15 17">Specifically methylates guanosine-37 in various tRNAs.</text>
</comment>
<feature type="binding site" evidence="15 16">
    <location>
        <begin position="134"/>
        <end position="139"/>
    </location>
    <ligand>
        <name>S-adenosyl-L-methionine</name>
        <dbReference type="ChEBI" id="CHEBI:59789"/>
    </ligand>
</feature>
<evidence type="ECO:0000256" key="15">
    <source>
        <dbReference type="HAMAP-Rule" id="MF_00605"/>
    </source>
</evidence>
<evidence type="ECO:0000259" key="18">
    <source>
        <dbReference type="Pfam" id="PF01746"/>
    </source>
</evidence>
<evidence type="ECO:0000256" key="4">
    <source>
        <dbReference type="ARBA" id="ARBA00011738"/>
    </source>
</evidence>
<evidence type="ECO:0000256" key="7">
    <source>
        <dbReference type="ARBA" id="ARBA00022490"/>
    </source>
</evidence>
<evidence type="ECO:0000256" key="8">
    <source>
        <dbReference type="ARBA" id="ARBA00022603"/>
    </source>
</evidence>
<evidence type="ECO:0000256" key="14">
    <source>
        <dbReference type="ARBA" id="ARBA00047783"/>
    </source>
</evidence>
<keyword evidence="10 15" id="KW-0949">S-adenosyl-L-methionine</keyword>
<dbReference type="EC" id="2.1.1.228" evidence="5 15"/>
<evidence type="ECO:0000256" key="12">
    <source>
        <dbReference type="ARBA" id="ARBA00029736"/>
    </source>
</evidence>
<comment type="catalytic activity">
    <reaction evidence="14 15 17">
        <text>guanosine(37) in tRNA + S-adenosyl-L-methionine = N(1)-methylguanosine(37) in tRNA + S-adenosyl-L-homocysteine + H(+)</text>
        <dbReference type="Rhea" id="RHEA:36899"/>
        <dbReference type="Rhea" id="RHEA-COMP:10145"/>
        <dbReference type="Rhea" id="RHEA-COMP:10147"/>
        <dbReference type="ChEBI" id="CHEBI:15378"/>
        <dbReference type="ChEBI" id="CHEBI:57856"/>
        <dbReference type="ChEBI" id="CHEBI:59789"/>
        <dbReference type="ChEBI" id="CHEBI:73542"/>
        <dbReference type="ChEBI" id="CHEBI:74269"/>
        <dbReference type="EC" id="2.1.1.228"/>
    </reaction>
</comment>
<keyword evidence="9 15" id="KW-0808">Transferase</keyword>
<dbReference type="NCBIfam" id="NF000648">
    <property type="entry name" value="PRK00026.1"/>
    <property type="match status" value="1"/>
</dbReference>
<feature type="domain" description="tRNA methyltransferase TRMD/TRM10-type" evidence="18">
    <location>
        <begin position="2"/>
        <end position="226"/>
    </location>
</feature>
<dbReference type="InterPro" id="IPR029026">
    <property type="entry name" value="tRNA_m1G_MTases_N"/>
</dbReference>
<dbReference type="PANTHER" id="PTHR46417">
    <property type="entry name" value="TRNA (GUANINE-N(1)-)-METHYLTRANSFERASE"/>
    <property type="match status" value="1"/>
</dbReference>
<dbReference type="FunFam" id="1.10.1270.20:FF:000001">
    <property type="entry name" value="tRNA (guanine-N(1)-)-methyltransferase"/>
    <property type="match status" value="1"/>
</dbReference>
<proteinExistence type="inferred from homology"/>
<evidence type="ECO:0000256" key="17">
    <source>
        <dbReference type="RuleBase" id="RU003464"/>
    </source>
</evidence>
<comment type="subcellular location">
    <subcellularLocation>
        <location evidence="2 15 17">Cytoplasm</location>
    </subcellularLocation>
</comment>
<dbReference type="InterPro" id="IPR016009">
    <property type="entry name" value="tRNA_MeTrfase_TRMD/TRM10"/>
</dbReference>
<evidence type="ECO:0000256" key="2">
    <source>
        <dbReference type="ARBA" id="ARBA00004496"/>
    </source>
</evidence>
<evidence type="ECO:0000256" key="5">
    <source>
        <dbReference type="ARBA" id="ARBA00012807"/>
    </source>
</evidence>
<accession>A0A4R7PCX3</accession>
<keyword evidence="7 15" id="KW-0963">Cytoplasm</keyword>
<evidence type="ECO:0000313" key="19">
    <source>
        <dbReference type="EMBL" id="TDU31100.1"/>
    </source>
</evidence>
<dbReference type="Proteomes" id="UP000295341">
    <property type="component" value="Unassembled WGS sequence"/>
</dbReference>
<dbReference type="GO" id="GO:0052906">
    <property type="term" value="F:tRNA (guanine(37)-N1)-methyltransferase activity"/>
    <property type="evidence" value="ECO:0007669"/>
    <property type="project" value="UniProtKB-UniRule"/>
</dbReference>
<evidence type="ECO:0000256" key="3">
    <source>
        <dbReference type="ARBA" id="ARBA00007630"/>
    </source>
</evidence>